<dbReference type="EMBL" id="PSZC01000009">
    <property type="protein sequence ID" value="PPJ37485.1"/>
    <property type="molecule type" value="Genomic_DNA"/>
</dbReference>
<gene>
    <name evidence="1" type="ORF">C5E45_15325</name>
</gene>
<reference evidence="1 2" key="1">
    <citation type="submission" date="2018-02" db="EMBL/GenBank/DDBJ databases">
        <title>8 Nocardia nova and 1 Nocardia cyriacigeorgica strain used for evolution to TMP-SMX.</title>
        <authorList>
            <person name="Mehta H."/>
            <person name="Weng J."/>
            <person name="Shamoo Y."/>
        </authorList>
    </citation>
    <scope>NUCLEOTIDE SEQUENCE [LARGE SCALE GENOMIC DNA]</scope>
    <source>
        <strain evidence="1 2">MDA3139</strain>
    </source>
</reference>
<protein>
    <recommendedName>
        <fullName evidence="3">Resolvase/invertase-type recombinase catalytic domain-containing protein</fullName>
    </recommendedName>
</protein>
<accession>A0A2S6AQH1</accession>
<dbReference type="AlphaFoldDB" id="A0A2S6AQH1"/>
<sequence length="112" mass="11909">MTTVRAYGIVRSDLSGDDTELDAARVRDLSGRHGFDLCAVRIEHGDADFGLLLATLAPSHITALIVPTVAHLSGWLDAVRQDACVWTLRPAGCWPRLDAPSAVAEFIPAGSA</sequence>
<dbReference type="RefSeq" id="WP_104378362.1">
    <property type="nucleotide sequence ID" value="NZ_PSZC01000009.1"/>
</dbReference>
<organism evidence="1 2">
    <name type="scientific">Nocardia nova</name>
    <dbReference type="NCBI Taxonomy" id="37330"/>
    <lineage>
        <taxon>Bacteria</taxon>
        <taxon>Bacillati</taxon>
        <taxon>Actinomycetota</taxon>
        <taxon>Actinomycetes</taxon>
        <taxon>Mycobacteriales</taxon>
        <taxon>Nocardiaceae</taxon>
        <taxon>Nocardia</taxon>
    </lineage>
</organism>
<comment type="caution">
    <text evidence="1">The sequence shown here is derived from an EMBL/GenBank/DDBJ whole genome shotgun (WGS) entry which is preliminary data.</text>
</comment>
<name>A0A2S6AQH1_9NOCA</name>
<evidence type="ECO:0000313" key="2">
    <source>
        <dbReference type="Proteomes" id="UP000239874"/>
    </source>
</evidence>
<proteinExistence type="predicted"/>
<dbReference type="OrthoDB" id="4555805at2"/>
<dbReference type="Proteomes" id="UP000239874">
    <property type="component" value="Unassembled WGS sequence"/>
</dbReference>
<evidence type="ECO:0000313" key="1">
    <source>
        <dbReference type="EMBL" id="PPJ37485.1"/>
    </source>
</evidence>
<evidence type="ECO:0008006" key="3">
    <source>
        <dbReference type="Google" id="ProtNLM"/>
    </source>
</evidence>